<keyword evidence="6" id="KW-0472">Membrane</keyword>
<dbReference type="PROSITE" id="PS50866">
    <property type="entry name" value="GOLD"/>
    <property type="match status" value="1"/>
</dbReference>
<dbReference type="EMBL" id="AWGJ01000005">
    <property type="protein sequence ID" value="ODN79921.1"/>
    <property type="molecule type" value="Genomic_DNA"/>
</dbReference>
<dbReference type="Proteomes" id="UP000094065">
    <property type="component" value="Unassembled WGS sequence"/>
</dbReference>
<feature type="chain" id="PRO_5009129408" description="GOLD domain-containing protein" evidence="9">
    <location>
        <begin position="24"/>
        <end position="218"/>
    </location>
</feature>
<accession>A0A1E3HWE4</accession>
<evidence type="ECO:0000256" key="6">
    <source>
        <dbReference type="ARBA" id="ARBA00023136"/>
    </source>
</evidence>
<dbReference type="AlphaFoldDB" id="A0A1E3HWE4"/>
<evidence type="ECO:0000256" key="1">
    <source>
        <dbReference type="ARBA" id="ARBA00004479"/>
    </source>
</evidence>
<gene>
    <name evidence="11" type="ORF">L202_03809</name>
</gene>
<organism evidence="11 12">
    <name type="scientific">Cryptococcus amylolentus CBS 6039</name>
    <dbReference type="NCBI Taxonomy" id="1295533"/>
    <lineage>
        <taxon>Eukaryota</taxon>
        <taxon>Fungi</taxon>
        <taxon>Dikarya</taxon>
        <taxon>Basidiomycota</taxon>
        <taxon>Agaricomycotina</taxon>
        <taxon>Tremellomycetes</taxon>
        <taxon>Tremellales</taxon>
        <taxon>Cryptococcaceae</taxon>
        <taxon>Cryptococcus</taxon>
    </lineage>
</organism>
<feature type="domain" description="GOLD" evidence="10">
    <location>
        <begin position="33"/>
        <end position="115"/>
    </location>
</feature>
<comment type="subcellular location">
    <subcellularLocation>
        <location evidence="7">Endomembrane system</location>
        <topology evidence="7">Single-pass membrane protein</topology>
    </subcellularLocation>
    <subcellularLocation>
        <location evidence="1 8">Membrane</location>
        <topology evidence="1 8">Single-pass type I membrane protein</topology>
    </subcellularLocation>
</comment>
<dbReference type="RefSeq" id="XP_018994768.1">
    <property type="nucleotide sequence ID" value="XM_019137742.1"/>
</dbReference>
<evidence type="ECO:0000256" key="3">
    <source>
        <dbReference type="ARBA" id="ARBA00022692"/>
    </source>
</evidence>
<dbReference type="GO" id="GO:0012505">
    <property type="term" value="C:endomembrane system"/>
    <property type="evidence" value="ECO:0007669"/>
    <property type="project" value="UniProtKB-SubCell"/>
</dbReference>
<dbReference type="InterPro" id="IPR015720">
    <property type="entry name" value="Emp24-like"/>
</dbReference>
<sequence length="218" mass="24095">MLHRATSIFAFLVLLLVPLAAFAHRLELEAGEKECFFETLDTQDKMTVTYEVGGGGHLDVDFYVMDPNGNVINKQDRKPQGSFSIQVDRPGRFTYCFSNEFSSMSSKTLSFNVHGQLFMGDEEQIAPVEQEIRDLSAGLQLVKDEQAYLVVRERVHRDSTPLPPSAAVEAAKKGKTMLTCLKLANQQIPVSSTGLSPKSVSSLLFVLGMYTISRAGLK</sequence>
<dbReference type="PANTHER" id="PTHR22811">
    <property type="entry name" value="TRANSMEMBRANE EMP24 DOMAIN-CONTAINING PROTEIN"/>
    <property type="match status" value="1"/>
</dbReference>
<evidence type="ECO:0000313" key="11">
    <source>
        <dbReference type="EMBL" id="ODN79921.1"/>
    </source>
</evidence>
<dbReference type="SMART" id="SM01190">
    <property type="entry name" value="EMP24_GP25L"/>
    <property type="match status" value="1"/>
</dbReference>
<evidence type="ECO:0000313" key="12">
    <source>
        <dbReference type="Proteomes" id="UP000094065"/>
    </source>
</evidence>
<dbReference type="STRING" id="1295533.A0A1E3HWE4"/>
<dbReference type="Pfam" id="PF01105">
    <property type="entry name" value="EMP24_GP25L"/>
    <property type="match status" value="1"/>
</dbReference>
<dbReference type="GeneID" id="30155118"/>
<evidence type="ECO:0000256" key="9">
    <source>
        <dbReference type="SAM" id="SignalP"/>
    </source>
</evidence>
<reference evidence="11 12" key="1">
    <citation type="submission" date="2016-06" db="EMBL/GenBank/DDBJ databases">
        <title>Evolution of pathogenesis and genome organization in the Tremellales.</title>
        <authorList>
            <person name="Cuomo C."/>
            <person name="Litvintseva A."/>
            <person name="Heitman J."/>
            <person name="Chen Y."/>
            <person name="Sun S."/>
            <person name="Springer D."/>
            <person name="Dromer F."/>
            <person name="Young S."/>
            <person name="Zeng Q."/>
            <person name="Chapman S."/>
            <person name="Gujja S."/>
            <person name="Saif S."/>
            <person name="Birren B."/>
        </authorList>
    </citation>
    <scope>NUCLEOTIDE SEQUENCE [LARGE SCALE GENOMIC DNA]</scope>
    <source>
        <strain evidence="11 12">CBS 6039</strain>
    </source>
</reference>
<keyword evidence="4 9" id="KW-0732">Signal</keyword>
<evidence type="ECO:0000256" key="7">
    <source>
        <dbReference type="ARBA" id="ARBA00037847"/>
    </source>
</evidence>
<comment type="similarity">
    <text evidence="2 8">Belongs to the EMP24/GP25L family.</text>
</comment>
<evidence type="ECO:0000259" key="10">
    <source>
        <dbReference type="PROSITE" id="PS50866"/>
    </source>
</evidence>
<feature type="signal peptide" evidence="9">
    <location>
        <begin position="1"/>
        <end position="23"/>
    </location>
</feature>
<evidence type="ECO:0000256" key="2">
    <source>
        <dbReference type="ARBA" id="ARBA00007104"/>
    </source>
</evidence>
<dbReference type="InterPro" id="IPR036598">
    <property type="entry name" value="GOLD_dom_sf"/>
</dbReference>
<keyword evidence="5" id="KW-1133">Transmembrane helix</keyword>
<name>A0A1E3HWE4_9TREE</name>
<keyword evidence="12" id="KW-1185">Reference proteome</keyword>
<dbReference type="GO" id="GO:0016020">
    <property type="term" value="C:membrane"/>
    <property type="evidence" value="ECO:0007669"/>
    <property type="project" value="UniProtKB-SubCell"/>
</dbReference>
<keyword evidence="3 8" id="KW-0812">Transmembrane</keyword>
<dbReference type="SUPFAM" id="SSF101576">
    <property type="entry name" value="Supernatant protein factor (SPF), C-terminal domain"/>
    <property type="match status" value="1"/>
</dbReference>
<dbReference type="InterPro" id="IPR009038">
    <property type="entry name" value="GOLD_dom"/>
</dbReference>
<evidence type="ECO:0000256" key="4">
    <source>
        <dbReference type="ARBA" id="ARBA00022729"/>
    </source>
</evidence>
<dbReference type="OrthoDB" id="62956at2759"/>
<protein>
    <recommendedName>
        <fullName evidence="10">GOLD domain-containing protein</fullName>
    </recommendedName>
</protein>
<evidence type="ECO:0000256" key="5">
    <source>
        <dbReference type="ARBA" id="ARBA00022989"/>
    </source>
</evidence>
<evidence type="ECO:0000256" key="8">
    <source>
        <dbReference type="RuleBase" id="RU003827"/>
    </source>
</evidence>
<proteinExistence type="inferred from homology"/>
<comment type="caution">
    <text evidence="11">The sequence shown here is derived from an EMBL/GenBank/DDBJ whole genome shotgun (WGS) entry which is preliminary data.</text>
</comment>